<accession>A0A067CZ14</accession>
<dbReference type="Pfam" id="PF16661">
    <property type="entry name" value="Lactamase_B_6"/>
    <property type="match status" value="1"/>
</dbReference>
<dbReference type="EMBL" id="KK583190">
    <property type="protein sequence ID" value="KDO34515.1"/>
    <property type="molecule type" value="Genomic_DNA"/>
</dbReference>
<dbReference type="OrthoDB" id="5600060at2759"/>
<protein>
    <recommendedName>
        <fullName evidence="3">Metallo-beta-lactamase domain-containing protein</fullName>
    </recommendedName>
</protein>
<evidence type="ECO:0000256" key="2">
    <source>
        <dbReference type="ARBA" id="ARBA00023242"/>
    </source>
</evidence>
<evidence type="ECO:0000313" key="4">
    <source>
        <dbReference type="EMBL" id="KDO34515.1"/>
    </source>
</evidence>
<evidence type="ECO:0000256" key="1">
    <source>
        <dbReference type="ARBA" id="ARBA00004123"/>
    </source>
</evidence>
<keyword evidence="2" id="KW-0539">Nucleus</keyword>
<reference evidence="4 5" key="1">
    <citation type="journal article" date="2013" name="PLoS Genet.">
        <title>Distinctive expansion of potential virulence genes in the genome of the oomycete fish pathogen Saprolegnia parasitica.</title>
        <authorList>
            <person name="Jiang R.H."/>
            <person name="de Bruijn I."/>
            <person name="Haas B.J."/>
            <person name="Belmonte R."/>
            <person name="Lobach L."/>
            <person name="Christie J."/>
            <person name="van den Ackerveken G."/>
            <person name="Bottin A."/>
            <person name="Bulone V."/>
            <person name="Diaz-Moreno S.M."/>
            <person name="Dumas B."/>
            <person name="Fan L."/>
            <person name="Gaulin E."/>
            <person name="Govers F."/>
            <person name="Grenville-Briggs L.J."/>
            <person name="Horner N.R."/>
            <person name="Levin J.Z."/>
            <person name="Mammella M."/>
            <person name="Meijer H.J."/>
            <person name="Morris P."/>
            <person name="Nusbaum C."/>
            <person name="Oome S."/>
            <person name="Phillips A.J."/>
            <person name="van Rooyen D."/>
            <person name="Rzeszutek E."/>
            <person name="Saraiva M."/>
            <person name="Secombes C.J."/>
            <person name="Seidl M.F."/>
            <person name="Snel B."/>
            <person name="Stassen J.H."/>
            <person name="Sykes S."/>
            <person name="Tripathy S."/>
            <person name="van den Berg H."/>
            <person name="Vega-Arreguin J.C."/>
            <person name="Wawra S."/>
            <person name="Young S.K."/>
            <person name="Zeng Q."/>
            <person name="Dieguez-Uribeondo J."/>
            <person name="Russ C."/>
            <person name="Tyler B.M."/>
            <person name="van West P."/>
        </authorList>
    </citation>
    <scope>NUCLEOTIDE SEQUENCE [LARGE SCALE GENOMIC DNA]</scope>
    <source>
        <strain evidence="4 5">CBS 223.65</strain>
    </source>
</reference>
<evidence type="ECO:0000259" key="3">
    <source>
        <dbReference type="Pfam" id="PF16661"/>
    </source>
</evidence>
<feature type="domain" description="Metallo-beta-lactamase" evidence="3">
    <location>
        <begin position="18"/>
        <end position="208"/>
    </location>
</feature>
<dbReference type="GeneID" id="24123214"/>
<dbReference type="InterPro" id="IPR001279">
    <property type="entry name" value="Metallo-B-lactamas"/>
</dbReference>
<dbReference type="KEGG" id="spar:SPRG_00578"/>
<dbReference type="STRING" id="695850.A0A067CZ14"/>
<dbReference type="InterPro" id="IPR036866">
    <property type="entry name" value="RibonucZ/Hydroxyglut_hydro"/>
</dbReference>
<dbReference type="RefSeq" id="XP_012194193.1">
    <property type="nucleotide sequence ID" value="XM_012338803.1"/>
</dbReference>
<dbReference type="AlphaFoldDB" id="A0A067CZ14"/>
<sequence length="634" mass="70041">MKLIQLGRAEDGVNSFLVTMSGRQVLLDCGLNMKALAHLPVDGPCRYYAPSLHAVDAEAIDCVVVSNHWSFLGLPLLTERSAFRGAIYATEPCVRFGRLLLLEMLELLERKRKLSGHASKAWLSRSNIKDLPGAEQTRLLDLEFDKWVEPYTRHEIERCLDRITYVTYNATIAFAYELKITAVSSGYALGSSAWILESAMENLAYVPTAASEIRHSTPLDLHKLKDCDVLLLSDLKVDRSPLVDTVIQIEAFMNHALRVYARGGSSLVPCPLDGVFFELLENWELFLRSRQHAPIPVYVVSPTGDAVCDAVFGPQWLCNAKITKIFAGEPAFAHTAMRESGQLRVLPYVSSALVQAFEEPSLIFMTDPSFRLGDAALLLRQLEARGGAVIGIDPHVSLGYALAPYQPLHNVEVIAAPIDMRLSCNDANTLVTQCLPQHLLVPECFTWKHHEHEQSVRRLHELIPARLHTATTLLRQLEPVVVLKAPKKNFDAVLDPKLAAQTTMTLIEKNAAALVQTKIQITPDECVLVPVPFSNVPAAIGGDRATKRLCVRELSNVCVGELNTDVLVQDLAARFGNIKSEYQGDLVILSTGASNDALVTYARHENKTTITASNDSDRDAVRDMILGQLAVLPY</sequence>
<dbReference type="Gene3D" id="3.60.15.10">
    <property type="entry name" value="Ribonuclease Z/Hydroxyacylglutathione hydrolase-like"/>
    <property type="match status" value="1"/>
</dbReference>
<dbReference type="Proteomes" id="UP000030745">
    <property type="component" value="Unassembled WGS sequence"/>
</dbReference>
<gene>
    <name evidence="4" type="ORF">SPRG_00578</name>
</gene>
<dbReference type="PANTHER" id="PTHR46094">
    <property type="entry name" value="INTEGRATOR COMPLEX SUBUNIT 9"/>
    <property type="match status" value="1"/>
</dbReference>
<dbReference type="GO" id="GO:0032039">
    <property type="term" value="C:integrator complex"/>
    <property type="evidence" value="ECO:0007669"/>
    <property type="project" value="InterPro"/>
</dbReference>
<evidence type="ECO:0000313" key="5">
    <source>
        <dbReference type="Proteomes" id="UP000030745"/>
    </source>
</evidence>
<proteinExistence type="predicted"/>
<name>A0A067CZ14_SAPPC</name>
<dbReference type="VEuPathDB" id="FungiDB:SPRG_00578"/>
<dbReference type="SUPFAM" id="SSF56281">
    <property type="entry name" value="Metallo-hydrolase/oxidoreductase"/>
    <property type="match status" value="1"/>
</dbReference>
<organism evidence="4 5">
    <name type="scientific">Saprolegnia parasitica (strain CBS 223.65)</name>
    <dbReference type="NCBI Taxonomy" id="695850"/>
    <lineage>
        <taxon>Eukaryota</taxon>
        <taxon>Sar</taxon>
        <taxon>Stramenopiles</taxon>
        <taxon>Oomycota</taxon>
        <taxon>Saprolegniomycetes</taxon>
        <taxon>Saprolegniales</taxon>
        <taxon>Saprolegniaceae</taxon>
        <taxon>Saprolegnia</taxon>
    </lineage>
</organism>
<dbReference type="GO" id="GO:0034472">
    <property type="term" value="P:snRNA 3'-end processing"/>
    <property type="evidence" value="ECO:0007669"/>
    <property type="project" value="TreeGrafter"/>
</dbReference>
<dbReference type="InterPro" id="IPR027074">
    <property type="entry name" value="Integrator_9su"/>
</dbReference>
<comment type="subcellular location">
    <subcellularLocation>
        <location evidence="1">Nucleus</location>
    </subcellularLocation>
</comment>
<dbReference type="PANTHER" id="PTHR46094:SF1">
    <property type="entry name" value="INTEGRATOR COMPLEX SUBUNIT 9"/>
    <property type="match status" value="1"/>
</dbReference>
<keyword evidence="5" id="KW-1185">Reference proteome</keyword>
<dbReference type="OMA" id="GSSAWIL"/>